<dbReference type="KEGG" id="huw:FPZ11_10715"/>
<protein>
    <submittedName>
        <fullName evidence="2">GNAT family N-acetyltransferase</fullName>
    </submittedName>
</protein>
<dbReference type="AlphaFoldDB" id="A0A5B8MB13"/>
<keyword evidence="2" id="KW-0808">Transferase</keyword>
<dbReference type="Pfam" id="PF13302">
    <property type="entry name" value="Acetyltransf_3"/>
    <property type="match status" value="1"/>
</dbReference>
<gene>
    <name evidence="2" type="ORF">FPZ11_10715</name>
</gene>
<evidence type="ECO:0000259" key="1">
    <source>
        <dbReference type="Pfam" id="PF13302"/>
    </source>
</evidence>
<dbReference type="EMBL" id="CP042305">
    <property type="protein sequence ID" value="QDZ16820.1"/>
    <property type="molecule type" value="Genomic_DNA"/>
</dbReference>
<sequence>MDDDLIVELAKLAVLGVHDPARMPFSNPWTRGTPDEIMRGMLAYQWQRRTAVAPQKFRLEYAVLVGDVVVGSQGCGADDWQVLRRAHTGSWLGREFQGQGIGTRMRMLMLQLLFDGLGAVEATSTAFADNPASNAVSRRVGYLDGGSEVVAREGAPATRNRFRMPRERWLEVRADHATRLGAPVVLEGTASLREQLDELANPS</sequence>
<feature type="domain" description="N-acetyltransferase" evidence="1">
    <location>
        <begin position="17"/>
        <end position="142"/>
    </location>
</feature>
<dbReference type="InterPro" id="IPR016181">
    <property type="entry name" value="Acyl_CoA_acyltransferase"/>
</dbReference>
<dbReference type="Proteomes" id="UP000320216">
    <property type="component" value="Chromosome"/>
</dbReference>
<accession>A0A5B8MB13</accession>
<proteinExistence type="predicted"/>
<name>A0A5B8MB13_9MICO</name>
<dbReference type="Gene3D" id="3.40.630.30">
    <property type="match status" value="1"/>
</dbReference>
<reference evidence="2 3" key="1">
    <citation type="submission" date="2019-07" db="EMBL/GenBank/DDBJ databases">
        <title>Full genome sequence of Humibacter sp. WJ7-1.</title>
        <authorList>
            <person name="Im W.-T."/>
        </authorList>
    </citation>
    <scope>NUCLEOTIDE SEQUENCE [LARGE SCALE GENOMIC DNA]</scope>
    <source>
        <strain evidence="2 3">WJ7-1</strain>
    </source>
</reference>
<keyword evidence="3" id="KW-1185">Reference proteome</keyword>
<evidence type="ECO:0000313" key="3">
    <source>
        <dbReference type="Proteomes" id="UP000320216"/>
    </source>
</evidence>
<organism evidence="2 3">
    <name type="scientific">Humibacter ginsenosidimutans</name>
    <dbReference type="NCBI Taxonomy" id="2599293"/>
    <lineage>
        <taxon>Bacteria</taxon>
        <taxon>Bacillati</taxon>
        <taxon>Actinomycetota</taxon>
        <taxon>Actinomycetes</taxon>
        <taxon>Micrococcales</taxon>
        <taxon>Microbacteriaceae</taxon>
        <taxon>Humibacter</taxon>
    </lineage>
</organism>
<dbReference type="InterPro" id="IPR000182">
    <property type="entry name" value="GNAT_dom"/>
</dbReference>
<dbReference type="SUPFAM" id="SSF55729">
    <property type="entry name" value="Acyl-CoA N-acyltransferases (Nat)"/>
    <property type="match status" value="1"/>
</dbReference>
<dbReference type="GO" id="GO:0016747">
    <property type="term" value="F:acyltransferase activity, transferring groups other than amino-acyl groups"/>
    <property type="evidence" value="ECO:0007669"/>
    <property type="project" value="InterPro"/>
</dbReference>
<dbReference type="OrthoDB" id="3466127at2"/>
<evidence type="ECO:0000313" key="2">
    <source>
        <dbReference type="EMBL" id="QDZ16820.1"/>
    </source>
</evidence>